<dbReference type="Gene3D" id="3.20.20.370">
    <property type="entry name" value="Glycoside hydrolase/deacetylase"/>
    <property type="match status" value="1"/>
</dbReference>
<reference evidence="2 3" key="1">
    <citation type="submission" date="2020-01" db="EMBL/GenBank/DDBJ databases">
        <title>Genomes of bacteria type strains.</title>
        <authorList>
            <person name="Chen J."/>
            <person name="Zhu S."/>
            <person name="Yang J."/>
        </authorList>
    </citation>
    <scope>NUCLEOTIDE SEQUENCE [LARGE SCALE GENOMIC DNA]</scope>
    <source>
        <strain evidence="2 3">LMG 22958</strain>
    </source>
</reference>
<dbReference type="EMBL" id="JAAAWP010000012">
    <property type="protein sequence ID" value="NDW22981.1"/>
    <property type="molecule type" value="Genomic_DNA"/>
</dbReference>
<feature type="compositionally biased region" description="Polar residues" evidence="1">
    <location>
        <begin position="241"/>
        <end position="250"/>
    </location>
</feature>
<gene>
    <name evidence="2" type="ORF">GTW09_15785</name>
</gene>
<accession>A0A6L9MYQ6</accession>
<dbReference type="InterPro" id="IPR011330">
    <property type="entry name" value="Glyco_hydro/deAcase_b/a-brl"/>
</dbReference>
<dbReference type="PANTHER" id="PTHR30105">
    <property type="entry name" value="UNCHARACTERIZED YIBQ-RELATED"/>
    <property type="match status" value="1"/>
</dbReference>
<sequence>MAAFSLPKEVAFSILPQTPLSEHIAQKASQEGRPVMLHMPMQATNNKFMGPLGLHTDMFPAAITFTLRKAIKSVPNAIGINNHMGSAFTGQEDAMQALMKEVKRQGLFFVDSRTTVSTKAQDVAERIGVPNASRHIFLDHRRDKAFLTKQFKKMKQVANQTGHVVVIGHPHPETIAFLKQHLPDLDEEGFNLLSVADYFAAQEEHDNTPYASDSSGSCAANKNCPQKRESHRGEQFIATFPTETLTSSPK</sequence>
<proteinExistence type="predicted"/>
<dbReference type="GO" id="GO:0005975">
    <property type="term" value="P:carbohydrate metabolic process"/>
    <property type="evidence" value="ECO:0007669"/>
    <property type="project" value="InterPro"/>
</dbReference>
<dbReference type="InterPro" id="IPR006837">
    <property type="entry name" value="Divergent_DAC"/>
</dbReference>
<evidence type="ECO:0000256" key="1">
    <source>
        <dbReference type="SAM" id="MobiDB-lite"/>
    </source>
</evidence>
<dbReference type="Proteomes" id="UP000478837">
    <property type="component" value="Unassembled WGS sequence"/>
</dbReference>
<organism evidence="2 3">
    <name type="scientific">Alteromonas hispanica</name>
    <dbReference type="NCBI Taxonomy" id="315421"/>
    <lineage>
        <taxon>Bacteria</taxon>
        <taxon>Pseudomonadati</taxon>
        <taxon>Pseudomonadota</taxon>
        <taxon>Gammaproteobacteria</taxon>
        <taxon>Alteromonadales</taxon>
        <taxon>Alteromonadaceae</taxon>
        <taxon>Alteromonas/Salinimonas group</taxon>
        <taxon>Alteromonas</taxon>
    </lineage>
</organism>
<evidence type="ECO:0000313" key="3">
    <source>
        <dbReference type="Proteomes" id="UP000478837"/>
    </source>
</evidence>
<evidence type="ECO:0000313" key="2">
    <source>
        <dbReference type="EMBL" id="NDW22981.1"/>
    </source>
</evidence>
<keyword evidence="3" id="KW-1185">Reference proteome</keyword>
<feature type="region of interest" description="Disordered" evidence="1">
    <location>
        <begin position="206"/>
        <end position="250"/>
    </location>
</feature>
<comment type="caution">
    <text evidence="2">The sequence shown here is derived from an EMBL/GenBank/DDBJ whole genome shotgun (WGS) entry which is preliminary data.</text>
</comment>
<dbReference type="CDD" id="cd10936">
    <property type="entry name" value="CE4_DAC2"/>
    <property type="match status" value="1"/>
</dbReference>
<dbReference type="AlphaFoldDB" id="A0A6L9MYQ6"/>
<protein>
    <submittedName>
        <fullName evidence="2">Divergent polysaccharide deacetylase family protein</fullName>
    </submittedName>
</protein>
<dbReference type="SUPFAM" id="SSF88713">
    <property type="entry name" value="Glycoside hydrolase/deacetylase"/>
    <property type="match status" value="1"/>
</dbReference>
<dbReference type="Pfam" id="PF04748">
    <property type="entry name" value="Polysacc_deac_2"/>
    <property type="match status" value="1"/>
</dbReference>
<name>A0A6L9MYQ6_9ALTE</name>
<feature type="compositionally biased region" description="Polar residues" evidence="1">
    <location>
        <begin position="209"/>
        <end position="224"/>
    </location>
</feature>
<dbReference type="PANTHER" id="PTHR30105:SF2">
    <property type="entry name" value="DIVERGENT POLYSACCHARIDE DEACETYLASE SUPERFAMILY"/>
    <property type="match status" value="1"/>
</dbReference>